<evidence type="ECO:0000259" key="1">
    <source>
        <dbReference type="PROSITE" id="PS50181"/>
    </source>
</evidence>
<sequence length="251" mass="28051">MATDLITLPEELLSSILSNLPSKELAHISRVCRRIASTAATLLSHRLRMGSLAGYQLICEVATPARRTLTPYQLCVAKGPTKPISPNSALSEIYTRFSADGRIQTAVSMEQLEQFTQLCANAVMLKMDPHAGCYSSLERVFDNTFFRLRRSELRAMGAAGMVKTVWLGDGNDVALRFRVLRREQRPWVMGFGSEDEMEGPVRYVLECEEVWIRSLTMLGILEETGTRSAKDAVIIGRTVYFAWAWVASDPI</sequence>
<dbReference type="InParanoid" id="A0A5J5EW69"/>
<dbReference type="AlphaFoldDB" id="A0A5J5EW69"/>
<feature type="domain" description="F-box" evidence="1">
    <location>
        <begin position="2"/>
        <end position="34"/>
    </location>
</feature>
<dbReference type="InterPro" id="IPR036047">
    <property type="entry name" value="F-box-like_dom_sf"/>
</dbReference>
<comment type="caution">
    <text evidence="2">The sequence shown here is derived from an EMBL/GenBank/DDBJ whole genome shotgun (WGS) entry which is preliminary data.</text>
</comment>
<dbReference type="EMBL" id="VXIS01000108">
    <property type="protein sequence ID" value="KAA8904485.1"/>
    <property type="molecule type" value="Genomic_DNA"/>
</dbReference>
<gene>
    <name evidence="2" type="ORF">FN846DRAFT_32181</name>
</gene>
<dbReference type="Gene3D" id="1.20.1280.50">
    <property type="match status" value="1"/>
</dbReference>
<organism evidence="2 3">
    <name type="scientific">Sphaerosporella brunnea</name>
    <dbReference type="NCBI Taxonomy" id="1250544"/>
    <lineage>
        <taxon>Eukaryota</taxon>
        <taxon>Fungi</taxon>
        <taxon>Dikarya</taxon>
        <taxon>Ascomycota</taxon>
        <taxon>Pezizomycotina</taxon>
        <taxon>Pezizomycetes</taxon>
        <taxon>Pezizales</taxon>
        <taxon>Pyronemataceae</taxon>
        <taxon>Sphaerosporella</taxon>
    </lineage>
</organism>
<dbReference type="OrthoDB" id="9981546at2759"/>
<keyword evidence="3" id="KW-1185">Reference proteome</keyword>
<dbReference type="Proteomes" id="UP000326924">
    <property type="component" value="Unassembled WGS sequence"/>
</dbReference>
<protein>
    <recommendedName>
        <fullName evidence="1">F-box domain-containing protein</fullName>
    </recommendedName>
</protein>
<proteinExistence type="predicted"/>
<dbReference type="SUPFAM" id="SSF81383">
    <property type="entry name" value="F-box domain"/>
    <property type="match status" value="1"/>
</dbReference>
<evidence type="ECO:0000313" key="2">
    <source>
        <dbReference type="EMBL" id="KAA8904485.1"/>
    </source>
</evidence>
<dbReference type="PROSITE" id="PS50181">
    <property type="entry name" value="FBOX"/>
    <property type="match status" value="1"/>
</dbReference>
<dbReference type="InterPro" id="IPR001810">
    <property type="entry name" value="F-box_dom"/>
</dbReference>
<dbReference type="CDD" id="cd09917">
    <property type="entry name" value="F-box_SF"/>
    <property type="match status" value="1"/>
</dbReference>
<dbReference type="Pfam" id="PF12937">
    <property type="entry name" value="F-box-like"/>
    <property type="match status" value="1"/>
</dbReference>
<dbReference type="SMART" id="SM00256">
    <property type="entry name" value="FBOX"/>
    <property type="match status" value="1"/>
</dbReference>
<evidence type="ECO:0000313" key="3">
    <source>
        <dbReference type="Proteomes" id="UP000326924"/>
    </source>
</evidence>
<accession>A0A5J5EW69</accession>
<reference evidence="2 3" key="1">
    <citation type="submission" date="2019-09" db="EMBL/GenBank/DDBJ databases">
        <title>Draft genome of the ectomycorrhizal ascomycete Sphaerosporella brunnea.</title>
        <authorList>
            <consortium name="DOE Joint Genome Institute"/>
            <person name="Benucci G.M."/>
            <person name="Marozzi G."/>
            <person name="Antonielli L."/>
            <person name="Sanchez S."/>
            <person name="Marco P."/>
            <person name="Wang X."/>
            <person name="Falini L.B."/>
            <person name="Barry K."/>
            <person name="Haridas S."/>
            <person name="Lipzen A."/>
            <person name="Labutti K."/>
            <person name="Grigoriev I.V."/>
            <person name="Murat C."/>
            <person name="Martin F."/>
            <person name="Albertini E."/>
            <person name="Donnini D."/>
            <person name="Bonito G."/>
        </authorList>
    </citation>
    <scope>NUCLEOTIDE SEQUENCE [LARGE SCALE GENOMIC DNA]</scope>
    <source>
        <strain evidence="2 3">Sb_GMNB300</strain>
    </source>
</reference>
<name>A0A5J5EW69_9PEZI</name>